<dbReference type="PROSITE" id="PS50948">
    <property type="entry name" value="PAN"/>
    <property type="match status" value="2"/>
</dbReference>
<feature type="domain" description="Apple" evidence="19">
    <location>
        <begin position="323"/>
        <end position="403"/>
    </location>
</feature>
<evidence type="ECO:0000256" key="8">
    <source>
        <dbReference type="ARBA" id="ARBA00022741"/>
    </source>
</evidence>
<dbReference type="GO" id="GO:0030246">
    <property type="term" value="F:carbohydrate binding"/>
    <property type="evidence" value="ECO:0007669"/>
    <property type="project" value="UniProtKB-KW"/>
</dbReference>
<dbReference type="Pfam" id="PF08276">
    <property type="entry name" value="PAN_2"/>
    <property type="match status" value="2"/>
</dbReference>
<evidence type="ECO:0000256" key="10">
    <source>
        <dbReference type="ARBA" id="ARBA00022840"/>
    </source>
</evidence>
<dbReference type="Gene3D" id="1.10.510.10">
    <property type="entry name" value="Transferase(Phosphotransferase) domain 1"/>
    <property type="match status" value="2"/>
</dbReference>
<dbReference type="InterPro" id="IPR011009">
    <property type="entry name" value="Kinase-like_dom_sf"/>
</dbReference>
<dbReference type="EMBL" id="JRKL02004071">
    <property type="protein sequence ID" value="KAF3953444.1"/>
    <property type="molecule type" value="Genomic_DNA"/>
</dbReference>
<keyword evidence="6" id="KW-0732">Signal</keyword>
<evidence type="ECO:0000313" key="20">
    <source>
        <dbReference type="EMBL" id="KAF3953444.1"/>
    </source>
</evidence>
<evidence type="ECO:0000256" key="7">
    <source>
        <dbReference type="ARBA" id="ARBA00022734"/>
    </source>
</evidence>
<organism evidence="20 21">
    <name type="scientific">Castanea mollissima</name>
    <name type="common">Chinese chestnut</name>
    <dbReference type="NCBI Taxonomy" id="60419"/>
    <lineage>
        <taxon>Eukaryota</taxon>
        <taxon>Viridiplantae</taxon>
        <taxon>Streptophyta</taxon>
        <taxon>Embryophyta</taxon>
        <taxon>Tracheophyta</taxon>
        <taxon>Spermatophyta</taxon>
        <taxon>Magnoliopsida</taxon>
        <taxon>eudicotyledons</taxon>
        <taxon>Gunneridae</taxon>
        <taxon>Pentapetalae</taxon>
        <taxon>rosids</taxon>
        <taxon>fabids</taxon>
        <taxon>Fagales</taxon>
        <taxon>Fagaceae</taxon>
        <taxon>Castanea</taxon>
    </lineage>
</organism>
<feature type="domain" description="Bulb-type lectin" evidence="18">
    <location>
        <begin position="48"/>
        <end position="170"/>
    </location>
</feature>
<dbReference type="InterPro" id="IPR008271">
    <property type="entry name" value="Ser/Thr_kinase_AS"/>
</dbReference>
<evidence type="ECO:0000256" key="9">
    <source>
        <dbReference type="ARBA" id="ARBA00022777"/>
    </source>
</evidence>
<dbReference type="CDD" id="cd00028">
    <property type="entry name" value="B_lectin"/>
    <property type="match status" value="1"/>
</dbReference>
<feature type="transmembrane region" description="Helical" evidence="16">
    <location>
        <begin position="955"/>
        <end position="978"/>
    </location>
</feature>
<dbReference type="SMART" id="SM00220">
    <property type="entry name" value="S_TKc"/>
    <property type="match status" value="2"/>
</dbReference>
<dbReference type="SUPFAM" id="SSF51110">
    <property type="entry name" value="alpha-D-mannose-specific plant lectins"/>
    <property type="match status" value="1"/>
</dbReference>
<comment type="catalytic activity">
    <reaction evidence="15">
        <text>L-seryl-[protein] + ATP = O-phospho-L-seryl-[protein] + ADP + H(+)</text>
        <dbReference type="Rhea" id="RHEA:17989"/>
        <dbReference type="Rhea" id="RHEA-COMP:9863"/>
        <dbReference type="Rhea" id="RHEA-COMP:11604"/>
        <dbReference type="ChEBI" id="CHEBI:15378"/>
        <dbReference type="ChEBI" id="CHEBI:29999"/>
        <dbReference type="ChEBI" id="CHEBI:30616"/>
        <dbReference type="ChEBI" id="CHEBI:83421"/>
        <dbReference type="ChEBI" id="CHEBI:456216"/>
        <dbReference type="EC" id="2.7.11.1"/>
    </reaction>
</comment>
<feature type="domain" description="Protein kinase" evidence="17">
    <location>
        <begin position="1043"/>
        <end position="1252"/>
    </location>
</feature>
<dbReference type="SMART" id="SM00473">
    <property type="entry name" value="PAN_AP"/>
    <property type="match status" value="2"/>
</dbReference>
<feature type="transmembrane region" description="Helical" evidence="16">
    <location>
        <begin position="6"/>
        <end position="22"/>
    </location>
</feature>
<dbReference type="FunFam" id="3.30.200.20:FF:000195">
    <property type="entry name" value="G-type lectin S-receptor-like serine/threonine-protein kinase"/>
    <property type="match status" value="2"/>
</dbReference>
<dbReference type="GO" id="GO:0004674">
    <property type="term" value="F:protein serine/threonine kinase activity"/>
    <property type="evidence" value="ECO:0007669"/>
    <property type="project" value="UniProtKB-KW"/>
</dbReference>
<keyword evidence="11" id="KW-1015">Disulfide bond</keyword>
<evidence type="ECO:0000256" key="1">
    <source>
        <dbReference type="ARBA" id="ARBA00004251"/>
    </source>
</evidence>
<evidence type="ECO:0000256" key="12">
    <source>
        <dbReference type="ARBA" id="ARBA00023170"/>
    </source>
</evidence>
<keyword evidence="13" id="KW-0325">Glycoprotein</keyword>
<evidence type="ECO:0000256" key="6">
    <source>
        <dbReference type="ARBA" id="ARBA00022729"/>
    </source>
</evidence>
<evidence type="ECO:0000256" key="2">
    <source>
        <dbReference type="ARBA" id="ARBA00012513"/>
    </source>
</evidence>
<keyword evidence="8" id="KW-0547">Nucleotide-binding</keyword>
<keyword evidence="16" id="KW-0812">Transmembrane</keyword>
<dbReference type="AlphaFoldDB" id="A0A8J4VKY3"/>
<dbReference type="FunFam" id="1.10.510.10:FF:000345">
    <property type="entry name" value="G-type lectin S-receptor-like serine/threonine-protein kinase"/>
    <property type="match status" value="1"/>
</dbReference>
<dbReference type="GO" id="GO:0045087">
    <property type="term" value="P:innate immune response"/>
    <property type="evidence" value="ECO:0007669"/>
    <property type="project" value="UniProtKB-ARBA"/>
</dbReference>
<keyword evidence="4" id="KW-0723">Serine/threonine-protein kinase</keyword>
<dbReference type="GO" id="GO:0005524">
    <property type="term" value="F:ATP binding"/>
    <property type="evidence" value="ECO:0007669"/>
    <property type="project" value="UniProtKB-KW"/>
</dbReference>
<evidence type="ECO:0000256" key="3">
    <source>
        <dbReference type="ARBA" id="ARBA00022475"/>
    </source>
</evidence>
<evidence type="ECO:0000256" key="5">
    <source>
        <dbReference type="ARBA" id="ARBA00022679"/>
    </source>
</evidence>
<dbReference type="Pfam" id="PF07714">
    <property type="entry name" value="PK_Tyr_Ser-Thr"/>
    <property type="match status" value="2"/>
</dbReference>
<sequence length="1252" mass="141444">MVTQAVNILVSILHLLPIFYASKMRISKAFFVSLGIFFCFFVCLSHALDTLRPGENLYGTETLVSASGVFELGFFGSSEPSNEYLGIWFTNDKNKKAIWVSNTDAPLLGSPAILSIRYDGNLVISGRGPIPRIVNYGQLATSSNTSAKILDSGNLILMEGEKIIWQSFHYPTDTFLPGMKLGWFDIGTDHVMKAFLVSWLSPSVPGNGPFSLGLDSITWSTFNVWRSDGAYQEIGFWDNNTFRFFFQNPLDGYNFSFFSNSKEVYLTFNNKGSYFSWFVLASNGYINEFKMDGQDISVVNHSLCDDTQLSKSTDCLVMMPSKCEEGGHFSEIRGLMPNSMVINWSIHTGLSDCALICRSNCSCTAYASLHDDGTGCELYYGDRSDLLNMIERGNNTVYVRDDAPESDLQRKRKLVLVIAPVVSLILIILMLFLCYLRWRKCDYLGTNGRQCRITDSVELLLLQLTNNENATNYIELGRKKDHELPLLSFSCIAAATDNFSAANKLGEGGFGPVYKGELRGHEIAIKRLSKRSGQGLEEFKNEVKLISKLQHRNLVKVLGCCLEQEEKILIYEYMANKSLDYFIFDPTRQTSLDWKKRVDIIEGIAQGLLYLHRYSSLRIIHRDLKTSNILLDAYMNPKISDFGMARIFFENDDRSKTKRVVGTYGYMSPEYAVHGLFSTKSDIFSFGVILLEIVSGRKSTTFCQSDSSLNLLGYAWDLWKDGRCVELMDPTLTDSCSFALGLDSNNRTQLKVWHRNGVSRQIAFWDGQRLKFMIESSSEDYNFSFVSKPDEVYITFNTRENYTSSWFVMSSTGQIQEYKMLGQKISMVNRSICENTTVSDATDCYIVRPSLCQDGDKFSEIKGSMPNSIVISDSAHLGLSDCEILCRGNCSCTAFAPFRDDGTGCEFYYGDKRALLGIIGVGKSIIYVRGDILPKPGDTGTALESGEQNSRRLRLLVIIPVVSLIVPIIVALICYIQWRKQACRGGKGNEDNTRRSLERFLFQIGSNVAALDEDKPEDRYNQKQDHELPLLSFSCMATATKNFSYENKLGEGGFGPVYKGVLLGHEIAVKRLSKQSGQGLEEFKNEVQLISKLQHRNLVRLLGCCIENEEKILIYEYMVNNSLDSFLFDPTKKILLDWKNRVFIIEGIAQGLLYLHKYSRFRIIHRDLKTSNILLDPHMNPKISDFGMARIFGEDEVRAKTNRVVGTYGYMSPEYVVHGHFSTKSDVFEPTRICLGFVERRKRLGVDGSNII</sequence>
<keyword evidence="10" id="KW-0067">ATP-binding</keyword>
<keyword evidence="16" id="KW-1133">Transmembrane helix</keyword>
<keyword evidence="3" id="KW-1003">Cell membrane</keyword>
<dbReference type="Gene3D" id="2.90.10.10">
    <property type="entry name" value="Bulb-type lectin domain"/>
    <property type="match status" value="1"/>
</dbReference>
<comment type="subcellular location">
    <subcellularLocation>
        <location evidence="1">Cell membrane</location>
        <topology evidence="1">Single-pass type I membrane protein</topology>
    </subcellularLocation>
</comment>
<feature type="domain" description="Apple" evidence="19">
    <location>
        <begin position="852"/>
        <end position="931"/>
    </location>
</feature>
<dbReference type="FunFam" id="1.10.510.10:FF:000060">
    <property type="entry name" value="G-type lectin S-receptor-like serine/threonine-protein kinase"/>
    <property type="match status" value="1"/>
</dbReference>
<keyword evidence="12" id="KW-0675">Receptor</keyword>
<evidence type="ECO:0000313" key="21">
    <source>
        <dbReference type="Proteomes" id="UP000737018"/>
    </source>
</evidence>
<keyword evidence="16" id="KW-0472">Membrane</keyword>
<dbReference type="Pfam" id="PF01453">
    <property type="entry name" value="B_lectin"/>
    <property type="match status" value="1"/>
</dbReference>
<evidence type="ECO:0000256" key="11">
    <source>
        <dbReference type="ARBA" id="ARBA00023157"/>
    </source>
</evidence>
<reference evidence="20" key="1">
    <citation type="submission" date="2020-03" db="EMBL/GenBank/DDBJ databases">
        <title>Castanea mollissima Vanexum genome sequencing.</title>
        <authorList>
            <person name="Staton M."/>
        </authorList>
    </citation>
    <scope>NUCLEOTIDE SEQUENCE</scope>
    <source>
        <tissue evidence="20">Leaf</tissue>
    </source>
</reference>
<evidence type="ECO:0000259" key="19">
    <source>
        <dbReference type="PROSITE" id="PS50948"/>
    </source>
</evidence>
<dbReference type="PANTHER" id="PTHR27002">
    <property type="entry name" value="RECEPTOR-LIKE SERINE/THREONINE-PROTEIN KINASE SD1-8"/>
    <property type="match status" value="1"/>
</dbReference>
<evidence type="ECO:0000256" key="15">
    <source>
        <dbReference type="ARBA" id="ARBA00048679"/>
    </source>
</evidence>
<dbReference type="CDD" id="cd01098">
    <property type="entry name" value="PAN_AP_plant"/>
    <property type="match status" value="1"/>
</dbReference>
<gene>
    <name evidence="20" type="ORF">CMV_021115</name>
</gene>
<evidence type="ECO:0000256" key="14">
    <source>
        <dbReference type="ARBA" id="ARBA00047899"/>
    </source>
</evidence>
<feature type="transmembrane region" description="Helical" evidence="16">
    <location>
        <begin position="414"/>
        <end position="436"/>
    </location>
</feature>
<evidence type="ECO:0000259" key="18">
    <source>
        <dbReference type="PROSITE" id="PS50927"/>
    </source>
</evidence>
<dbReference type="InterPro" id="IPR000719">
    <property type="entry name" value="Prot_kinase_dom"/>
</dbReference>
<comment type="catalytic activity">
    <reaction evidence="14">
        <text>L-threonyl-[protein] + ATP = O-phospho-L-threonyl-[protein] + ADP + H(+)</text>
        <dbReference type="Rhea" id="RHEA:46608"/>
        <dbReference type="Rhea" id="RHEA-COMP:11060"/>
        <dbReference type="Rhea" id="RHEA-COMP:11605"/>
        <dbReference type="ChEBI" id="CHEBI:15378"/>
        <dbReference type="ChEBI" id="CHEBI:30013"/>
        <dbReference type="ChEBI" id="CHEBI:30616"/>
        <dbReference type="ChEBI" id="CHEBI:61977"/>
        <dbReference type="ChEBI" id="CHEBI:456216"/>
        <dbReference type="EC" id="2.7.11.1"/>
    </reaction>
</comment>
<feature type="transmembrane region" description="Helical" evidence="16">
    <location>
        <begin position="29"/>
        <end position="48"/>
    </location>
</feature>
<dbReference type="InterPro" id="IPR001480">
    <property type="entry name" value="Bulb-type_lectin_dom"/>
</dbReference>
<evidence type="ECO:0000256" key="13">
    <source>
        <dbReference type="ARBA" id="ARBA00023180"/>
    </source>
</evidence>
<dbReference type="PROSITE" id="PS50011">
    <property type="entry name" value="PROTEIN_KINASE_DOM"/>
    <property type="match status" value="2"/>
</dbReference>
<keyword evidence="21" id="KW-1185">Reference proteome</keyword>
<dbReference type="GO" id="GO:0005886">
    <property type="term" value="C:plasma membrane"/>
    <property type="evidence" value="ECO:0007669"/>
    <property type="project" value="UniProtKB-SubCell"/>
</dbReference>
<evidence type="ECO:0000256" key="4">
    <source>
        <dbReference type="ARBA" id="ARBA00022527"/>
    </source>
</evidence>
<accession>A0A8J4VKY3</accession>
<name>A0A8J4VKY3_9ROSI</name>
<keyword evidence="5" id="KW-0808">Transferase</keyword>
<keyword evidence="7" id="KW-0430">Lectin</keyword>
<dbReference type="SUPFAM" id="SSF56112">
    <property type="entry name" value="Protein kinase-like (PK-like)"/>
    <property type="match status" value="2"/>
</dbReference>
<dbReference type="PROSITE" id="PS50927">
    <property type="entry name" value="BULB_LECTIN"/>
    <property type="match status" value="1"/>
</dbReference>
<protein>
    <recommendedName>
        <fullName evidence="2">non-specific serine/threonine protein kinase</fullName>
        <ecNumber evidence="2">2.7.11.1</ecNumber>
    </recommendedName>
</protein>
<dbReference type="Proteomes" id="UP000737018">
    <property type="component" value="Unassembled WGS sequence"/>
</dbReference>
<dbReference type="SMART" id="SM00108">
    <property type="entry name" value="B_lectin"/>
    <property type="match status" value="1"/>
</dbReference>
<dbReference type="InterPro" id="IPR001245">
    <property type="entry name" value="Ser-Thr/Tyr_kinase_cat_dom"/>
</dbReference>
<comment type="caution">
    <text evidence="20">The sequence shown here is derived from an EMBL/GenBank/DDBJ whole genome shotgun (WGS) entry which is preliminary data.</text>
</comment>
<proteinExistence type="predicted"/>
<evidence type="ECO:0000256" key="16">
    <source>
        <dbReference type="SAM" id="Phobius"/>
    </source>
</evidence>
<dbReference type="EC" id="2.7.11.1" evidence="2"/>
<dbReference type="PANTHER" id="PTHR27002:SF944">
    <property type="entry name" value="G-TYPE LECTIN S-RECEPTOR-LIKE SERINE_THREONINE-PROTEIN KINASE CES101"/>
    <property type="match status" value="1"/>
</dbReference>
<dbReference type="OrthoDB" id="4062651at2759"/>
<dbReference type="InterPro" id="IPR036426">
    <property type="entry name" value="Bulb-type_lectin_dom_sf"/>
</dbReference>
<feature type="domain" description="Protein kinase" evidence="17">
    <location>
        <begin position="499"/>
        <end position="764"/>
    </location>
</feature>
<dbReference type="InterPro" id="IPR003609">
    <property type="entry name" value="Pan_app"/>
</dbReference>
<dbReference type="PROSITE" id="PS00108">
    <property type="entry name" value="PROTEIN_KINASE_ST"/>
    <property type="match status" value="2"/>
</dbReference>
<dbReference type="Gene3D" id="3.30.200.20">
    <property type="entry name" value="Phosphorylase Kinase, domain 1"/>
    <property type="match status" value="2"/>
</dbReference>
<keyword evidence="9" id="KW-0418">Kinase</keyword>
<evidence type="ECO:0000259" key="17">
    <source>
        <dbReference type="PROSITE" id="PS50011"/>
    </source>
</evidence>